<dbReference type="SUPFAM" id="SSF52540">
    <property type="entry name" value="P-loop containing nucleoside triphosphate hydrolases"/>
    <property type="match status" value="1"/>
</dbReference>
<geneLocation type="plasmid" evidence="6 7">
    <name>unnamed2</name>
</geneLocation>
<evidence type="ECO:0000313" key="7">
    <source>
        <dbReference type="Proteomes" id="UP001431572"/>
    </source>
</evidence>
<protein>
    <recommendedName>
        <fullName evidence="5">FtsK domain-containing protein</fullName>
    </recommendedName>
</protein>
<dbReference type="InterPro" id="IPR027417">
    <property type="entry name" value="P-loop_NTPase"/>
</dbReference>
<evidence type="ECO:0000256" key="4">
    <source>
        <dbReference type="SAM" id="MobiDB-lite"/>
    </source>
</evidence>
<dbReference type="RefSeq" id="WP_341472271.1">
    <property type="nucleotide sequence ID" value="NZ_CP128402.1"/>
</dbReference>
<evidence type="ECO:0000256" key="3">
    <source>
        <dbReference type="PROSITE-ProRule" id="PRU00289"/>
    </source>
</evidence>
<proteinExistence type="predicted"/>
<dbReference type="CDD" id="cd01127">
    <property type="entry name" value="TrwB_TraG_TraD_VirD4"/>
    <property type="match status" value="1"/>
</dbReference>
<dbReference type="Pfam" id="PF01580">
    <property type="entry name" value="FtsK_SpoIIIE"/>
    <property type="match status" value="1"/>
</dbReference>
<dbReference type="PROSITE" id="PS50901">
    <property type="entry name" value="FTSK"/>
    <property type="match status" value="1"/>
</dbReference>
<dbReference type="EMBL" id="CP128402">
    <property type="protein sequence ID" value="WJW70403.1"/>
    <property type="molecule type" value="Genomic_DNA"/>
</dbReference>
<feature type="compositionally biased region" description="Polar residues" evidence="4">
    <location>
        <begin position="1334"/>
        <end position="1352"/>
    </location>
</feature>
<dbReference type="Gene3D" id="3.40.50.300">
    <property type="entry name" value="P-loop containing nucleotide triphosphate hydrolases"/>
    <property type="match status" value="1"/>
</dbReference>
<feature type="domain" description="FtsK" evidence="5">
    <location>
        <begin position="1551"/>
        <end position="1744"/>
    </location>
</feature>
<name>A0ABY9BB34_9CHLR</name>
<keyword evidence="6" id="KW-0614">Plasmid</keyword>
<evidence type="ECO:0000259" key="5">
    <source>
        <dbReference type="PROSITE" id="PS50901"/>
    </source>
</evidence>
<evidence type="ECO:0000256" key="2">
    <source>
        <dbReference type="ARBA" id="ARBA00022840"/>
    </source>
</evidence>
<reference evidence="6" key="1">
    <citation type="journal article" date="2024" name="Nature">
        <title>Anoxygenic phototroph of the Chloroflexota uses a type I reaction centre.</title>
        <authorList>
            <person name="Tsuji J.M."/>
            <person name="Shaw N.A."/>
            <person name="Nagashima S."/>
            <person name="Venkiteswaran J.J."/>
            <person name="Schiff S.L."/>
            <person name="Watanabe T."/>
            <person name="Fukui M."/>
            <person name="Hanada S."/>
            <person name="Tank M."/>
            <person name="Neufeld J.D."/>
        </authorList>
    </citation>
    <scope>NUCLEOTIDE SEQUENCE</scope>
    <source>
        <strain evidence="6">L227-S17</strain>
    </source>
</reference>
<keyword evidence="1 3" id="KW-0547">Nucleotide-binding</keyword>
<organism evidence="6 7">
    <name type="scientific">Candidatus Chlorohelix allophototropha</name>
    <dbReference type="NCBI Taxonomy" id="3003348"/>
    <lineage>
        <taxon>Bacteria</taxon>
        <taxon>Bacillati</taxon>
        <taxon>Chloroflexota</taxon>
        <taxon>Chloroflexia</taxon>
        <taxon>Candidatus Chloroheliales</taxon>
        <taxon>Candidatus Chloroheliaceae</taxon>
        <taxon>Candidatus Chlorohelix</taxon>
    </lineage>
</organism>
<dbReference type="InterPro" id="IPR050206">
    <property type="entry name" value="FtsK/SpoIIIE/SftA"/>
</dbReference>
<dbReference type="InterPro" id="IPR002543">
    <property type="entry name" value="FtsK_dom"/>
</dbReference>
<evidence type="ECO:0000313" key="6">
    <source>
        <dbReference type="EMBL" id="WJW70403.1"/>
    </source>
</evidence>
<accession>A0ABY9BB34</accession>
<feature type="binding site" evidence="3">
    <location>
        <begin position="1570"/>
        <end position="1577"/>
    </location>
    <ligand>
        <name>ATP</name>
        <dbReference type="ChEBI" id="CHEBI:30616"/>
    </ligand>
</feature>
<keyword evidence="2 3" id="KW-0067">ATP-binding</keyword>
<gene>
    <name evidence="6" type="ORF">OZ401_004980</name>
</gene>
<keyword evidence="7" id="KW-1185">Reference proteome</keyword>
<dbReference type="PANTHER" id="PTHR22683">
    <property type="entry name" value="SPORULATION PROTEIN RELATED"/>
    <property type="match status" value="1"/>
</dbReference>
<evidence type="ECO:0000256" key="1">
    <source>
        <dbReference type="ARBA" id="ARBA00022741"/>
    </source>
</evidence>
<dbReference type="PANTHER" id="PTHR22683:SF1">
    <property type="entry name" value="TYPE VII SECRETION SYSTEM PROTEIN ESSC"/>
    <property type="match status" value="1"/>
</dbReference>
<dbReference type="Proteomes" id="UP001431572">
    <property type="component" value="Plasmid unnamed2"/>
</dbReference>
<feature type="region of interest" description="Disordered" evidence="4">
    <location>
        <begin position="1334"/>
        <end position="1362"/>
    </location>
</feature>
<sequence length="1797" mass="203293">MTNEQTPASTTDSTQKVSQSREILLGNVVASYLRERLDDDDASGNISGTARFIIDCLSPMQTAAIAQAILADPHLSEQFDIKLPKHFMSGFELPSEILTEERATYFRNAPCAKPALLLANTGDDEEQSLREVSSIGAPDLLARADLWVLAACKDLAILDDVRRWWEKALKGLNDQNFVNLDRYANYVLRTKKLIEEEGLPFDEALDSALPALRLPKKAGQFRGMAPGTRGQVAKWRAQYKMVQSKYSCYLIKQNPSGVMLNEDELRIAFERVKNDIPEKYHQVISDFIAAPGGWTPQSANLSECEWEDIRPLFDGLRREKFNLGKATLDFYKERNPELLTTIELDYIERLSRRRSSEADIEDDRQFYDAHRDELREDRKLKSAWDRFVFGTLKETHDFLSGLVTCMEGFSWETPCTNRKLLISCDSLYRKDLRNLNVDAGLYFARRYAGLKELLGRHVEWNVGALFKFPDLIEEWKVRGQQLNRSEAKATLQLKFFVTLEFKTLDGADEQAVAQFIWRYNPQWIASEFVNDWNRLVTKPFIICRANRESTSSKGAAQNVDLWNVRTLMAAYGQDRGSLVGVYKKANDLKFLWHSKLDEAKSKNLISVSNAEQLATEFERFAREYEAAVIDFKVTGLSSLKLEDQVTTYGTLLESICCLAQGDRNRQLLLRPILQLGTVGVEGGRPTAIIAPWHPLRLAAMARKARRFANVIRTLLTTQEIEFGDPRLFFSELREELAHIHYPEVVLGWQDNQPELLALTDTAGDYSLHESPLAADAGADDTNENPSEGATLVVELVQRYLKLHPHEQANLSVVLYNCDSSRLPLAVVDKFGRLYQDDEDTRCQIVLRHRDPKQLSWLYEQIVDASDGDGGDRYVASEATQDFMARLRIGISADQAPPPDPLDGCPQDIVFLQDVIARHARLDWYLVNSQPADPASLNPAQWSRRRPATIGDMKSTVYLCCPVQRAEAWAHLTAVTTFFKGDWNSSRETRLLPARQLDFRDSTTAKIFEETHNLASWVVNYDELLDRRQLIEQKVQIIRYKHIATQGRNLIISSMAPMGLLRSMVVNRLRNLDLGISNNDITELATRFINDANDVSGDIVLRAAQRGQSASELIGIVLSRYLISYELGHNQSVGWFFLDDYADWLGQKEEQIADLLVLHPTFTPENKMLLVVIITEAKYIDFGGLASKRKESHKQLRDTLKRVAGAVISTPPRLDRDIWLARLSDLLVDGIRLPSGAPLDLSKWQRAIRDGQCILELRGYSHVFISGPSDAVNISAHIRLPEAKDGFDAHQEVFGRDHVRELVLRYYHRGDPMGVRREIDVNYWDLVTSNNHYRPGQSQSSIDYQSGKVTNNDRNQKNDIDVNIPSDSFVTESHNSAVEKIENTNDSAIVIIEPVPSADKLKTDSESGVRESQKWAFPSILKWIQEIPRDIKESEEDQSWLRQVETTTKIALQQFKLQAKLVHSVLTPNAALLKFQGSSLLTIDQVTRRRTEFLTTHGLNLIGVQPEPGVVSLSIARPGRQTVSLRQLWQRWTPDVKNGNQDLLIGVREDDGTLLILSPGSDHAPHTLIAGTTGSGKSVLVQNIILSIAATNLPEQARITIIDPKQGVDYFTFESLPHLDGGIIDQQDTAINRIQTLITEMDNRYVLMRKARVQNFRAYNEKVSSGERLPALWLIHDEFAEWMLSDEYKQEVSSSVQRLGVKARAAGIYLVFAAQRPEANVVPMQLRANLGNRLILRVDSEGTSEIALGERGAERLLGRGHLLAKLEGNLSLVYAQVPYVTPDEIDDLVKLLRSDNLY</sequence>